<dbReference type="Gene3D" id="1.10.30.10">
    <property type="entry name" value="High mobility group box domain"/>
    <property type="match status" value="1"/>
</dbReference>
<evidence type="ECO:0000313" key="3">
    <source>
        <dbReference type="Proteomes" id="UP000075901"/>
    </source>
</evidence>
<protein>
    <recommendedName>
        <fullName evidence="4">HMG box domain-containing protein</fullName>
    </recommendedName>
</protein>
<reference evidence="2" key="2">
    <citation type="submission" date="2020-05" db="UniProtKB">
        <authorList>
            <consortium name="EnsemblMetazoa"/>
        </authorList>
    </citation>
    <scope>IDENTIFICATION</scope>
    <source>
        <strain evidence="2">maculatus3</strain>
    </source>
</reference>
<dbReference type="Pfam" id="PF06382">
    <property type="entry name" value="Protamine_like"/>
    <property type="match status" value="1"/>
</dbReference>
<dbReference type="GO" id="GO:0005634">
    <property type="term" value="C:nucleus"/>
    <property type="evidence" value="ECO:0007669"/>
    <property type="project" value="UniProtKB-ARBA"/>
</dbReference>
<feature type="region of interest" description="Disordered" evidence="1">
    <location>
        <begin position="1"/>
        <end position="24"/>
    </location>
</feature>
<accession>A0A182S5Q5</accession>
<name>A0A182S5Q5_9DIPT</name>
<evidence type="ECO:0008006" key="4">
    <source>
        <dbReference type="Google" id="ProtNLM"/>
    </source>
</evidence>
<evidence type="ECO:0000256" key="1">
    <source>
        <dbReference type="SAM" id="MobiDB-lite"/>
    </source>
</evidence>
<dbReference type="InterPro" id="IPR024460">
    <property type="entry name" value="Protamine-like"/>
</dbReference>
<dbReference type="Proteomes" id="UP000075901">
    <property type="component" value="Unassembled WGS sequence"/>
</dbReference>
<dbReference type="AlphaFoldDB" id="A0A182S5Q5"/>
<reference evidence="3" key="1">
    <citation type="submission" date="2013-09" db="EMBL/GenBank/DDBJ databases">
        <title>The Genome Sequence of Anopheles maculatus species B.</title>
        <authorList>
            <consortium name="The Broad Institute Genomics Platform"/>
            <person name="Neafsey D.E."/>
            <person name="Besansky N."/>
            <person name="Howell P."/>
            <person name="Walton C."/>
            <person name="Young S.K."/>
            <person name="Zeng Q."/>
            <person name="Gargeya S."/>
            <person name="Fitzgerald M."/>
            <person name="Haas B."/>
            <person name="Abouelleil A."/>
            <person name="Allen A.W."/>
            <person name="Alvarado L."/>
            <person name="Arachchi H.M."/>
            <person name="Berlin A.M."/>
            <person name="Chapman S.B."/>
            <person name="Gainer-Dewar J."/>
            <person name="Goldberg J."/>
            <person name="Griggs A."/>
            <person name="Gujja S."/>
            <person name="Hansen M."/>
            <person name="Howarth C."/>
            <person name="Imamovic A."/>
            <person name="Ireland A."/>
            <person name="Larimer J."/>
            <person name="McCowan C."/>
            <person name="Murphy C."/>
            <person name="Pearson M."/>
            <person name="Poon T.W."/>
            <person name="Priest M."/>
            <person name="Roberts A."/>
            <person name="Saif S."/>
            <person name="Shea T."/>
            <person name="Sisk P."/>
            <person name="Sykes S."/>
            <person name="Wortman J."/>
            <person name="Nusbaum C."/>
            <person name="Birren B."/>
        </authorList>
    </citation>
    <scope>NUCLEOTIDE SEQUENCE [LARGE SCALE GENOMIC DNA]</scope>
    <source>
        <strain evidence="3">maculatus3</strain>
    </source>
</reference>
<dbReference type="CDD" id="cd00084">
    <property type="entry name" value="HMG-box_SF"/>
    <property type="match status" value="1"/>
</dbReference>
<dbReference type="VEuPathDB" id="VectorBase:AMAM000177"/>
<evidence type="ECO:0000313" key="2">
    <source>
        <dbReference type="EnsemblMetazoa" id="AMAM000177-PA"/>
    </source>
</evidence>
<feature type="compositionally biased region" description="Polar residues" evidence="1">
    <location>
        <begin position="1"/>
        <end position="14"/>
    </location>
</feature>
<dbReference type="GO" id="GO:0035092">
    <property type="term" value="P:sperm DNA condensation"/>
    <property type="evidence" value="ECO:0007669"/>
    <property type="project" value="InterPro"/>
</dbReference>
<dbReference type="EnsemblMetazoa" id="AMAM000177-RA">
    <property type="protein sequence ID" value="AMAM000177-PA"/>
    <property type="gene ID" value="AMAM000177"/>
</dbReference>
<sequence length="119" mass="13824">MAEQSGETSKQRATGSMMCRPGKTTRNPYLNFLRDYRRKNCHLSAVDIVRQGAEQWRQMTDEQKLPYVKIAFYTPLKRRRCPTCAGMPARRMKRSAMRAIARSKAMGRVRVKKEKQGAR</sequence>
<keyword evidence="3" id="KW-1185">Reference proteome</keyword>
<organism evidence="2 3">
    <name type="scientific">Anopheles maculatus</name>
    <dbReference type="NCBI Taxonomy" id="74869"/>
    <lineage>
        <taxon>Eukaryota</taxon>
        <taxon>Metazoa</taxon>
        <taxon>Ecdysozoa</taxon>
        <taxon>Arthropoda</taxon>
        <taxon>Hexapoda</taxon>
        <taxon>Insecta</taxon>
        <taxon>Pterygota</taxon>
        <taxon>Neoptera</taxon>
        <taxon>Endopterygota</taxon>
        <taxon>Diptera</taxon>
        <taxon>Nematocera</taxon>
        <taxon>Culicoidea</taxon>
        <taxon>Culicidae</taxon>
        <taxon>Anophelinae</taxon>
        <taxon>Anopheles</taxon>
        <taxon>Anopheles maculatus group</taxon>
    </lineage>
</organism>
<dbReference type="SUPFAM" id="SSF47095">
    <property type="entry name" value="HMG-box"/>
    <property type="match status" value="1"/>
</dbReference>
<proteinExistence type="predicted"/>
<dbReference type="InterPro" id="IPR036910">
    <property type="entry name" value="HMG_box_dom_sf"/>
</dbReference>